<dbReference type="InterPro" id="IPR001173">
    <property type="entry name" value="Glyco_trans_2-like"/>
</dbReference>
<dbReference type="PANTHER" id="PTHR22916:SF3">
    <property type="entry name" value="UDP-GLCNAC:BETAGAL BETA-1,3-N-ACETYLGLUCOSAMINYLTRANSFERASE-LIKE PROTEIN 1"/>
    <property type="match status" value="1"/>
</dbReference>
<dbReference type="SUPFAM" id="SSF53448">
    <property type="entry name" value="Nucleotide-diphospho-sugar transferases"/>
    <property type="match status" value="1"/>
</dbReference>
<reference evidence="3" key="1">
    <citation type="submission" date="2016-10" db="EMBL/GenBank/DDBJ databases">
        <authorList>
            <person name="Varghese N."/>
            <person name="Submissions S."/>
        </authorList>
    </citation>
    <scope>NUCLEOTIDE SEQUENCE [LARGE SCALE GENOMIC DNA]</scope>
    <source>
        <strain evidence="3">CGMCC 1.6294</strain>
    </source>
</reference>
<dbReference type="EMBL" id="FOYV01000001">
    <property type="protein sequence ID" value="SFR40241.1"/>
    <property type="molecule type" value="Genomic_DNA"/>
</dbReference>
<evidence type="ECO:0000313" key="3">
    <source>
        <dbReference type="Proteomes" id="UP000199290"/>
    </source>
</evidence>
<accession>A0A1I6GDP1</accession>
<dbReference type="Gene3D" id="3.90.550.10">
    <property type="entry name" value="Spore Coat Polysaccharide Biosynthesis Protein SpsA, Chain A"/>
    <property type="match status" value="1"/>
</dbReference>
<feature type="domain" description="Glycosyltransferase 2-like" evidence="1">
    <location>
        <begin position="9"/>
        <end position="138"/>
    </location>
</feature>
<proteinExistence type="predicted"/>
<evidence type="ECO:0000259" key="1">
    <source>
        <dbReference type="Pfam" id="PF00535"/>
    </source>
</evidence>
<dbReference type="STRING" id="375760.SAMN04488073_0523"/>
<sequence>MTEGAPTVSVITPTFNRADFIGEAVESVLGQTFGDFELLIVDDGSADNTREILSRYLSDTRLRYFYQENQGQSVARNRGLAESRGQFLCFIDSDNVWLPNKLESQLSFLREHPEVDIVYGDIITIDEASKEIGRENMRRFSGHIAGDLLRDNFVSINTSMVRRHCYTELGGFNEKDRLAEDYDLWLRYSTRFKFHYIPEYFAKYRVMDDQISSDKSARFWANERTLRFFLDAYPTAVDWKTQRKGWSTFFARKARYLAGQRSVTKALLTSLQSLVQWPFHSTGWRALFRVFFPGLKDVS</sequence>
<dbReference type="AlphaFoldDB" id="A0A1I6GDP1"/>
<name>A0A1I6GDP1_9GAMM</name>
<keyword evidence="2" id="KW-0808">Transferase</keyword>
<keyword evidence="3" id="KW-1185">Reference proteome</keyword>
<protein>
    <submittedName>
        <fullName evidence="2">Glycosyltransferase involved in cell wall bisynthesis</fullName>
    </submittedName>
</protein>
<dbReference type="Pfam" id="PF00535">
    <property type="entry name" value="Glycos_transf_2"/>
    <property type="match status" value="1"/>
</dbReference>
<dbReference type="GO" id="GO:0016758">
    <property type="term" value="F:hexosyltransferase activity"/>
    <property type="evidence" value="ECO:0007669"/>
    <property type="project" value="UniProtKB-ARBA"/>
</dbReference>
<evidence type="ECO:0000313" key="2">
    <source>
        <dbReference type="EMBL" id="SFR40241.1"/>
    </source>
</evidence>
<dbReference type="InterPro" id="IPR029044">
    <property type="entry name" value="Nucleotide-diphossugar_trans"/>
</dbReference>
<organism evidence="2 3">
    <name type="scientific">Marinobacter gudaonensis</name>
    <dbReference type="NCBI Taxonomy" id="375760"/>
    <lineage>
        <taxon>Bacteria</taxon>
        <taxon>Pseudomonadati</taxon>
        <taxon>Pseudomonadota</taxon>
        <taxon>Gammaproteobacteria</taxon>
        <taxon>Pseudomonadales</taxon>
        <taxon>Marinobacteraceae</taxon>
        <taxon>Marinobacter</taxon>
    </lineage>
</organism>
<gene>
    <name evidence="2" type="ORF">SAMN04488073_0523</name>
</gene>
<dbReference type="PANTHER" id="PTHR22916">
    <property type="entry name" value="GLYCOSYLTRANSFERASE"/>
    <property type="match status" value="1"/>
</dbReference>
<dbReference type="Proteomes" id="UP000199290">
    <property type="component" value="Unassembled WGS sequence"/>
</dbReference>